<proteinExistence type="predicted"/>
<accession>A0A7W7HUE3</accession>
<keyword evidence="1" id="KW-0812">Transmembrane</keyword>
<dbReference type="EMBL" id="JACHNH010000001">
    <property type="protein sequence ID" value="MBB4760935.1"/>
    <property type="molecule type" value="Genomic_DNA"/>
</dbReference>
<organism evidence="2 3">
    <name type="scientific">Actinoplanes digitatis</name>
    <dbReference type="NCBI Taxonomy" id="1868"/>
    <lineage>
        <taxon>Bacteria</taxon>
        <taxon>Bacillati</taxon>
        <taxon>Actinomycetota</taxon>
        <taxon>Actinomycetes</taxon>
        <taxon>Micromonosporales</taxon>
        <taxon>Micromonosporaceae</taxon>
        <taxon>Actinoplanes</taxon>
    </lineage>
</organism>
<dbReference type="RefSeq" id="WP_184991044.1">
    <property type="nucleotide sequence ID" value="NZ_BOMK01000037.1"/>
</dbReference>
<sequence length="182" mass="19555">MTEQPRFTPPSEYVPQHPQAYHFQHAPEQPQYLGFGGAPAPAPKKSRKVPIIVGAAVFGMLLVGGVATASVSLAGEELLSVATHRSSFEDVQASCDPSRSGTSIADNGKTLLVDTTGEEDYSGVSYDAQKCILDALKMPTAVQTHIGETRALDGRQQDSWEGFTASWTYHPDDGCDMIIQTD</sequence>
<evidence type="ECO:0000256" key="1">
    <source>
        <dbReference type="SAM" id="Phobius"/>
    </source>
</evidence>
<keyword evidence="1" id="KW-0472">Membrane</keyword>
<keyword evidence="1" id="KW-1133">Transmembrane helix</keyword>
<dbReference type="AlphaFoldDB" id="A0A7W7HUE3"/>
<gene>
    <name evidence="2" type="ORF">BJ971_001491</name>
</gene>
<comment type="caution">
    <text evidence="2">The sequence shown here is derived from an EMBL/GenBank/DDBJ whole genome shotgun (WGS) entry which is preliminary data.</text>
</comment>
<evidence type="ECO:0000313" key="3">
    <source>
        <dbReference type="Proteomes" id="UP000578112"/>
    </source>
</evidence>
<feature type="transmembrane region" description="Helical" evidence="1">
    <location>
        <begin position="51"/>
        <end position="75"/>
    </location>
</feature>
<keyword evidence="3" id="KW-1185">Reference proteome</keyword>
<protein>
    <submittedName>
        <fullName evidence="2">Uncharacterized protein</fullName>
    </submittedName>
</protein>
<reference evidence="2 3" key="1">
    <citation type="submission" date="2020-08" db="EMBL/GenBank/DDBJ databases">
        <title>Sequencing the genomes of 1000 actinobacteria strains.</title>
        <authorList>
            <person name="Klenk H.-P."/>
        </authorList>
    </citation>
    <scope>NUCLEOTIDE SEQUENCE [LARGE SCALE GENOMIC DNA]</scope>
    <source>
        <strain evidence="2 3">DSM 43149</strain>
    </source>
</reference>
<evidence type="ECO:0000313" key="2">
    <source>
        <dbReference type="EMBL" id="MBB4760935.1"/>
    </source>
</evidence>
<dbReference type="Proteomes" id="UP000578112">
    <property type="component" value="Unassembled WGS sequence"/>
</dbReference>
<name>A0A7W7HUE3_9ACTN</name>